<evidence type="ECO:0000313" key="1">
    <source>
        <dbReference type="EMBL" id="KAK8073124.1"/>
    </source>
</evidence>
<accession>A0ABR1VPF5</accession>
<dbReference type="EMBL" id="JAQQWM010000003">
    <property type="protein sequence ID" value="KAK8073124.1"/>
    <property type="molecule type" value="Genomic_DNA"/>
</dbReference>
<evidence type="ECO:0000313" key="2">
    <source>
        <dbReference type="Proteomes" id="UP001446871"/>
    </source>
</evidence>
<organism evidence="1 2">
    <name type="scientific">Apiospora saccharicola</name>
    <dbReference type="NCBI Taxonomy" id="335842"/>
    <lineage>
        <taxon>Eukaryota</taxon>
        <taxon>Fungi</taxon>
        <taxon>Dikarya</taxon>
        <taxon>Ascomycota</taxon>
        <taxon>Pezizomycotina</taxon>
        <taxon>Sordariomycetes</taxon>
        <taxon>Xylariomycetidae</taxon>
        <taxon>Amphisphaeriales</taxon>
        <taxon>Apiosporaceae</taxon>
        <taxon>Apiospora</taxon>
    </lineage>
</organism>
<name>A0ABR1VPF5_9PEZI</name>
<protein>
    <submittedName>
        <fullName evidence="1">Uncharacterized protein</fullName>
    </submittedName>
</protein>
<reference evidence="1 2" key="1">
    <citation type="submission" date="2023-01" db="EMBL/GenBank/DDBJ databases">
        <title>Analysis of 21 Apiospora genomes using comparative genomics revels a genus with tremendous synthesis potential of carbohydrate active enzymes and secondary metabolites.</title>
        <authorList>
            <person name="Sorensen T."/>
        </authorList>
    </citation>
    <scope>NUCLEOTIDE SEQUENCE [LARGE SCALE GENOMIC DNA]</scope>
    <source>
        <strain evidence="1 2">CBS 83171</strain>
    </source>
</reference>
<comment type="caution">
    <text evidence="1">The sequence shown here is derived from an EMBL/GenBank/DDBJ whole genome shotgun (WGS) entry which is preliminary data.</text>
</comment>
<sequence>MHNPSAQPSLFYPSFAVLQNVDWSSQASLTLDSKPKCFVGWMKDSLPACDKVKMTGDWCNCTSQWDTGISRFAWQNTTYNMLAWNADEYMVNSRPNTPIQAQAFFNFDSQKAFNDSFGHEFPSLWLAVWDTALSLQESLEYGYTRLQLVDAAAILSLNLGLVRQELLGRKPAYDYKVEITPSGRQMQLTCDRSDENYGPCRITLLIQYPNFHRDVMTHKTGMERWEVAAAVGSWLSLFQILGWLLSWQALHE</sequence>
<dbReference type="Proteomes" id="UP001446871">
    <property type="component" value="Unassembled WGS sequence"/>
</dbReference>
<keyword evidence="2" id="KW-1185">Reference proteome</keyword>
<proteinExistence type="predicted"/>
<gene>
    <name evidence="1" type="ORF">PG996_006472</name>
</gene>